<comment type="caution">
    <text evidence="1">The sequence shown here is derived from an EMBL/GenBank/DDBJ whole genome shotgun (WGS) entry which is preliminary data.</text>
</comment>
<organism evidence="1 2">
    <name type="scientific">Rufibacter immobilis</name>
    <dbReference type="NCBI Taxonomy" id="1348778"/>
    <lineage>
        <taxon>Bacteria</taxon>
        <taxon>Pseudomonadati</taxon>
        <taxon>Bacteroidota</taxon>
        <taxon>Cytophagia</taxon>
        <taxon>Cytophagales</taxon>
        <taxon>Hymenobacteraceae</taxon>
        <taxon>Rufibacter</taxon>
    </lineage>
</organism>
<name>A0A3M9MP45_9BACT</name>
<evidence type="ECO:0000313" key="2">
    <source>
        <dbReference type="Proteomes" id="UP000271010"/>
    </source>
</evidence>
<evidence type="ECO:0000313" key="1">
    <source>
        <dbReference type="EMBL" id="RNI27281.1"/>
    </source>
</evidence>
<reference evidence="1 2" key="1">
    <citation type="submission" date="2018-11" db="EMBL/GenBank/DDBJ databases">
        <title>Rufibacter latericius sp. nov., isolated from water in Baiyang Lake.</title>
        <authorList>
            <person name="Yang Y."/>
        </authorList>
    </citation>
    <scope>NUCLEOTIDE SEQUENCE [LARGE SCALE GENOMIC DNA]</scope>
    <source>
        <strain evidence="1 2">MCC P1</strain>
    </source>
</reference>
<keyword evidence="2" id="KW-1185">Reference proteome</keyword>
<dbReference type="EMBL" id="RJJE01000017">
    <property type="protein sequence ID" value="RNI27281.1"/>
    <property type="molecule type" value="Genomic_DNA"/>
</dbReference>
<accession>A0A3M9MP45</accession>
<dbReference type="Proteomes" id="UP000271010">
    <property type="component" value="Unassembled WGS sequence"/>
</dbReference>
<proteinExistence type="predicted"/>
<dbReference type="AlphaFoldDB" id="A0A3M9MP45"/>
<gene>
    <name evidence="1" type="ORF">EFA69_14120</name>
</gene>
<sequence>MTELPKDPGFQVPERYFDALPTRIMQRTAYAAAPKPSAVSRFWQLKTALASVSLGAVFAVAFLATEYLSPEPSAQDVMAQVSQKEIYQYLTTQVDLETADLADVPAVKPRQSLEFLDVRQTDIVNEEHTNELLEEAYEYR</sequence>
<protein>
    <submittedName>
        <fullName evidence="1">Uncharacterized protein</fullName>
    </submittedName>
</protein>